<reference evidence="3" key="1">
    <citation type="submission" date="2025-08" db="UniProtKB">
        <authorList>
            <consortium name="RefSeq"/>
        </authorList>
    </citation>
    <scope>IDENTIFICATION</scope>
    <source>
        <tissue evidence="3">Tentacle</tissue>
    </source>
</reference>
<dbReference type="InterPro" id="IPR008979">
    <property type="entry name" value="Galactose-bd-like_sf"/>
</dbReference>
<dbReference type="PANTHER" id="PTHR24543">
    <property type="entry name" value="MULTICOPPER OXIDASE-RELATED"/>
    <property type="match status" value="1"/>
</dbReference>
<organism evidence="2 3">
    <name type="scientific">Actinia tenebrosa</name>
    <name type="common">Australian red waratah sea anemone</name>
    <dbReference type="NCBI Taxonomy" id="6105"/>
    <lineage>
        <taxon>Eukaryota</taxon>
        <taxon>Metazoa</taxon>
        <taxon>Cnidaria</taxon>
        <taxon>Anthozoa</taxon>
        <taxon>Hexacorallia</taxon>
        <taxon>Actiniaria</taxon>
        <taxon>Actiniidae</taxon>
        <taxon>Actinia</taxon>
    </lineage>
</organism>
<evidence type="ECO:0000259" key="1">
    <source>
        <dbReference type="PROSITE" id="PS50022"/>
    </source>
</evidence>
<dbReference type="InParanoid" id="A0A6P8H5J7"/>
<dbReference type="PROSITE" id="PS01286">
    <property type="entry name" value="FA58C_2"/>
    <property type="match status" value="2"/>
</dbReference>
<evidence type="ECO:0000313" key="2">
    <source>
        <dbReference type="Proteomes" id="UP000515163"/>
    </source>
</evidence>
<accession>A0A6P8H5J7</accession>
<dbReference type="SUPFAM" id="SSF49785">
    <property type="entry name" value="Galactose-binding domain-like"/>
    <property type="match status" value="3"/>
</dbReference>
<feature type="non-terminal residue" evidence="3">
    <location>
        <position position="1"/>
    </location>
</feature>
<dbReference type="GeneID" id="116288136"/>
<feature type="domain" description="F5/8 type C" evidence="1">
    <location>
        <begin position="201"/>
        <end position="345"/>
    </location>
</feature>
<feature type="domain" description="F5/8 type C" evidence="1">
    <location>
        <begin position="51"/>
        <end position="195"/>
    </location>
</feature>
<name>A0A6P8H5J7_ACTTE</name>
<dbReference type="AlphaFoldDB" id="A0A6P8H5J7"/>
<protein>
    <submittedName>
        <fullName evidence="3">LOW QUALITY PROTEIN: EGF-like repeat and discoidin I-like domain-containing protein 3</fullName>
    </submittedName>
</protein>
<gene>
    <name evidence="3" type="primary">LOC116288136</name>
</gene>
<dbReference type="CDD" id="cd00057">
    <property type="entry name" value="FA58C"/>
    <property type="match status" value="2"/>
</dbReference>
<dbReference type="InterPro" id="IPR000421">
    <property type="entry name" value="FA58C"/>
</dbReference>
<evidence type="ECO:0000313" key="3">
    <source>
        <dbReference type="RefSeq" id="XP_031550738.1"/>
    </source>
</evidence>
<dbReference type="PROSITE" id="PS50022">
    <property type="entry name" value="FA58C_3"/>
    <property type="match status" value="3"/>
</dbReference>
<keyword evidence="2" id="KW-1185">Reference proteome</keyword>
<proteinExistence type="predicted"/>
<dbReference type="Proteomes" id="UP000515163">
    <property type="component" value="Unplaced"/>
</dbReference>
<dbReference type="Gene3D" id="2.60.120.260">
    <property type="entry name" value="Galactose-binding domain-like"/>
    <property type="match status" value="3"/>
</dbReference>
<sequence>IYLGNHGYKSLVRHHISPAIYARYVRFLPVTWNSKIGIRVELYGCREERTCSFPVGLEDGRVNRDAITASSVKNTKCTTNHARLNSEGAWCPNKKANQWLQIHLPRKTMIMKIATQGNQDADQWITSYRLSYGLDGKHWNLHRHQEGKIRVFSGNADRNSIVIHKLFNPFQARYVRFLPKTWHGSAAMRVEVYGCHDTYFCRNPLGLEDGRIRDGVLDSSTHLDVKHGPTFSRLFSKKQLPWCTAANNTEQWLQIDLRITKTVTKIALRGSGSGWVKSYALSYSVSESHWVKYQRDGRVKTFLGNYDANSVVYQEINPAIHARFVRIQPCSWRGRICLRTELYGCLVEEIGE</sequence>
<dbReference type="OrthoDB" id="6071166at2759"/>
<feature type="domain" description="F5/8 type C" evidence="1">
    <location>
        <begin position="1"/>
        <end position="45"/>
    </location>
</feature>
<dbReference type="Pfam" id="PF00754">
    <property type="entry name" value="F5_F8_type_C"/>
    <property type="match status" value="2"/>
</dbReference>
<dbReference type="FunCoup" id="A0A6P8H5J7">
    <property type="interactions" value="155"/>
</dbReference>
<dbReference type="SMART" id="SM00231">
    <property type="entry name" value="FA58C"/>
    <property type="match status" value="2"/>
</dbReference>
<dbReference type="FunFam" id="2.60.120.260:FF:000016">
    <property type="entry name" value="Contactin-associated protein-like 4 isoform 1"/>
    <property type="match status" value="2"/>
</dbReference>
<dbReference type="PANTHER" id="PTHR24543:SF291">
    <property type="entry name" value="SMOKE ALARM, ISOFORM D"/>
    <property type="match status" value="1"/>
</dbReference>
<dbReference type="KEGG" id="aten:116288136"/>
<dbReference type="RefSeq" id="XP_031550738.1">
    <property type="nucleotide sequence ID" value="XM_031694878.1"/>
</dbReference>